<keyword evidence="2" id="KW-0233">DNA recombination</keyword>
<dbReference type="EMBL" id="VMHL01000001">
    <property type="protein sequence ID" value="TSJ91743.1"/>
    <property type="molecule type" value="Genomic_DNA"/>
</dbReference>
<keyword evidence="1" id="KW-0238">DNA-binding</keyword>
<dbReference type="GO" id="GO:0015074">
    <property type="term" value="P:DNA integration"/>
    <property type="evidence" value="ECO:0007669"/>
    <property type="project" value="InterPro"/>
</dbReference>
<name>A0A556RSD4_9GAMM</name>
<gene>
    <name evidence="3" type="ORF">FPQ14_00280</name>
</gene>
<dbReference type="RefSeq" id="WP_144187413.1">
    <property type="nucleotide sequence ID" value="NZ_VMHL01000001.1"/>
</dbReference>
<dbReference type="GO" id="GO:0006310">
    <property type="term" value="P:DNA recombination"/>
    <property type="evidence" value="ECO:0007669"/>
    <property type="project" value="UniProtKB-KW"/>
</dbReference>
<organism evidence="3 4">
    <name type="scientific">Gilliamella apicola</name>
    <dbReference type="NCBI Taxonomy" id="1196095"/>
    <lineage>
        <taxon>Bacteria</taxon>
        <taxon>Pseudomonadati</taxon>
        <taxon>Pseudomonadota</taxon>
        <taxon>Gammaproteobacteria</taxon>
        <taxon>Orbales</taxon>
        <taxon>Orbaceae</taxon>
        <taxon>Gilliamella</taxon>
    </lineage>
</organism>
<dbReference type="InterPro" id="IPR010998">
    <property type="entry name" value="Integrase_recombinase_N"/>
</dbReference>
<reference evidence="3 4" key="1">
    <citation type="submission" date="2019-07" db="EMBL/GenBank/DDBJ databases">
        <title>Gilliamella genomes.</title>
        <authorList>
            <person name="Zheng H."/>
        </authorList>
    </citation>
    <scope>NUCLEOTIDE SEQUENCE [LARGE SCALE GENOMIC DNA]</scope>
    <source>
        <strain evidence="3 4">W8131</strain>
    </source>
</reference>
<dbReference type="InterPro" id="IPR013762">
    <property type="entry name" value="Integrase-like_cat_sf"/>
</dbReference>
<sequence length="299" mass="35769">MIVSKWLLEYDKILPQKNLHQQTVVEKRRFLKIINNKIGELDLIEVRPIDLKNIIDIYVLADKPSPAKSIHSLLKDIFNEAMIYGHTDHNPIWPLKYPTQRVKRARLLFDEFQALAEKAKKDYPEYLYNMLMLTIITAQRPSDTLFMGANQNDYFIKDDFLYIHQQKGRRYLEIDGVKKLIKPGRKIALPLDLRLDIIDMSLRDIIKISGGKHYFIEYKNKRVEYWRVNSDFCKLRNELYPAEYWRDYNPPSFFEIRSLAERLYREQGINTQVLLGHKYSTTTELYNDLRGREWLHLKI</sequence>
<dbReference type="Proteomes" id="UP000319138">
    <property type="component" value="Unassembled WGS sequence"/>
</dbReference>
<dbReference type="InterPro" id="IPR011010">
    <property type="entry name" value="DNA_brk_join_enz"/>
</dbReference>
<comment type="caution">
    <text evidence="3">The sequence shown here is derived from an EMBL/GenBank/DDBJ whole genome shotgun (WGS) entry which is preliminary data.</text>
</comment>
<dbReference type="Gene3D" id="1.10.443.10">
    <property type="entry name" value="Intergrase catalytic core"/>
    <property type="match status" value="1"/>
</dbReference>
<evidence type="ECO:0000313" key="3">
    <source>
        <dbReference type="EMBL" id="TSJ91743.1"/>
    </source>
</evidence>
<protein>
    <submittedName>
        <fullName evidence="3">Tyrosine-type recombinase/integrase</fullName>
    </submittedName>
</protein>
<dbReference type="Gene3D" id="1.10.150.130">
    <property type="match status" value="1"/>
</dbReference>
<evidence type="ECO:0000313" key="4">
    <source>
        <dbReference type="Proteomes" id="UP000319138"/>
    </source>
</evidence>
<dbReference type="AlphaFoldDB" id="A0A556RSD4"/>
<evidence type="ECO:0000256" key="2">
    <source>
        <dbReference type="ARBA" id="ARBA00023172"/>
    </source>
</evidence>
<accession>A0A556RSD4</accession>
<dbReference type="SUPFAM" id="SSF56349">
    <property type="entry name" value="DNA breaking-rejoining enzymes"/>
    <property type="match status" value="1"/>
</dbReference>
<proteinExistence type="predicted"/>
<dbReference type="GO" id="GO:0003677">
    <property type="term" value="F:DNA binding"/>
    <property type="evidence" value="ECO:0007669"/>
    <property type="project" value="UniProtKB-KW"/>
</dbReference>
<evidence type="ECO:0000256" key="1">
    <source>
        <dbReference type="ARBA" id="ARBA00023125"/>
    </source>
</evidence>